<dbReference type="EMBL" id="BMMF01000014">
    <property type="protein sequence ID" value="GGK49180.1"/>
    <property type="molecule type" value="Genomic_DNA"/>
</dbReference>
<dbReference type="Gene3D" id="2.60.120.10">
    <property type="entry name" value="Jelly Rolls"/>
    <property type="match status" value="1"/>
</dbReference>
<evidence type="ECO:0000313" key="2">
    <source>
        <dbReference type="EMBL" id="GGK49180.1"/>
    </source>
</evidence>
<reference evidence="2 3" key="1">
    <citation type="journal article" date="2014" name="Int. J. Syst. Evol. Microbiol.">
        <title>Complete genome sequence of Corynebacterium casei LMG S-19264T (=DSM 44701T), isolated from a smear-ripened cheese.</title>
        <authorList>
            <consortium name="US DOE Joint Genome Institute (JGI-PGF)"/>
            <person name="Walter F."/>
            <person name="Albersmeier A."/>
            <person name="Kalinowski J."/>
            <person name="Ruckert C."/>
        </authorList>
    </citation>
    <scope>NUCLEOTIDE SEQUENCE [LARGE SCALE GENOMIC DNA]</scope>
    <source>
        <strain evidence="2 3">CGMCC 1.9161</strain>
    </source>
</reference>
<sequence>MNDKAPVVRTHDVIETFERGNGVVTRLLCNGAICGAQVTTGTTTLPVGRSVARHHHDCDEQIVILAGRAEAEIEGRRFPIGPMEVAFIPEGMVHCFHNVGDEPVLMLFVYDAPEVTRTFADTGETVVHLGAGDRAQPGST</sequence>
<dbReference type="InterPro" id="IPR014710">
    <property type="entry name" value="RmlC-like_jellyroll"/>
</dbReference>
<organism evidence="2 3">
    <name type="scientific">Salinarimonas ramus</name>
    <dbReference type="NCBI Taxonomy" id="690164"/>
    <lineage>
        <taxon>Bacteria</taxon>
        <taxon>Pseudomonadati</taxon>
        <taxon>Pseudomonadota</taxon>
        <taxon>Alphaproteobacteria</taxon>
        <taxon>Hyphomicrobiales</taxon>
        <taxon>Salinarimonadaceae</taxon>
        <taxon>Salinarimonas</taxon>
    </lineage>
</organism>
<dbReference type="PANTHER" id="PTHR43346:SF1">
    <property type="entry name" value="QUERCETIN 2,3-DIOXYGENASE-RELATED"/>
    <property type="match status" value="1"/>
</dbReference>
<dbReference type="PANTHER" id="PTHR43346">
    <property type="entry name" value="LIGAND BINDING DOMAIN PROTEIN, PUTATIVE (AFU_ORTHOLOGUE AFUA_6G14370)-RELATED"/>
    <property type="match status" value="1"/>
</dbReference>
<comment type="caution">
    <text evidence="2">The sequence shown here is derived from an EMBL/GenBank/DDBJ whole genome shotgun (WGS) entry which is preliminary data.</text>
</comment>
<dbReference type="InterPro" id="IPR052538">
    <property type="entry name" value="Flavonoid_dioxygenase-like"/>
</dbReference>
<keyword evidence="3" id="KW-1185">Reference proteome</keyword>
<dbReference type="Proteomes" id="UP000600449">
    <property type="component" value="Unassembled WGS sequence"/>
</dbReference>
<feature type="domain" description="Cupin type-2" evidence="1">
    <location>
        <begin position="43"/>
        <end position="110"/>
    </location>
</feature>
<name>A0A917V835_9HYPH</name>
<dbReference type="SUPFAM" id="SSF51182">
    <property type="entry name" value="RmlC-like cupins"/>
    <property type="match status" value="1"/>
</dbReference>
<dbReference type="RefSeq" id="WP_188915062.1">
    <property type="nucleotide sequence ID" value="NZ_BMMF01000014.1"/>
</dbReference>
<dbReference type="InterPro" id="IPR011051">
    <property type="entry name" value="RmlC_Cupin_sf"/>
</dbReference>
<dbReference type="AlphaFoldDB" id="A0A917V835"/>
<dbReference type="Pfam" id="PF07883">
    <property type="entry name" value="Cupin_2"/>
    <property type="match status" value="1"/>
</dbReference>
<proteinExistence type="predicted"/>
<dbReference type="InterPro" id="IPR013096">
    <property type="entry name" value="Cupin_2"/>
</dbReference>
<protein>
    <recommendedName>
        <fullName evidence="1">Cupin type-2 domain-containing protein</fullName>
    </recommendedName>
</protein>
<evidence type="ECO:0000259" key="1">
    <source>
        <dbReference type="Pfam" id="PF07883"/>
    </source>
</evidence>
<gene>
    <name evidence="2" type="ORF">GCM10011322_40230</name>
</gene>
<accession>A0A917V835</accession>
<evidence type="ECO:0000313" key="3">
    <source>
        <dbReference type="Proteomes" id="UP000600449"/>
    </source>
</evidence>